<dbReference type="AlphaFoldDB" id="A0A7X0NY84"/>
<accession>A0A7X0NY84</accession>
<keyword evidence="2" id="KW-0547">Nucleotide-binding</keyword>
<dbReference type="SMART" id="SM00382">
    <property type="entry name" value="AAA"/>
    <property type="match status" value="2"/>
</dbReference>
<dbReference type="GO" id="GO:0016887">
    <property type="term" value="F:ATP hydrolysis activity"/>
    <property type="evidence" value="ECO:0007669"/>
    <property type="project" value="InterPro"/>
</dbReference>
<organism evidence="6 7">
    <name type="scientific">Nonomuraea rubra</name>
    <dbReference type="NCBI Taxonomy" id="46180"/>
    <lineage>
        <taxon>Bacteria</taxon>
        <taxon>Bacillati</taxon>
        <taxon>Actinomycetota</taxon>
        <taxon>Actinomycetes</taxon>
        <taxon>Streptosporangiales</taxon>
        <taxon>Streptosporangiaceae</taxon>
        <taxon>Nonomuraea</taxon>
    </lineage>
</organism>
<comment type="caution">
    <text evidence="6">The sequence shown here is derived from an EMBL/GenBank/DDBJ whole genome shotgun (WGS) entry which is preliminary data.</text>
</comment>
<feature type="domain" description="ABC transporter" evidence="5">
    <location>
        <begin position="7"/>
        <end position="239"/>
    </location>
</feature>
<feature type="compositionally biased region" description="Polar residues" evidence="4">
    <location>
        <begin position="289"/>
        <end position="300"/>
    </location>
</feature>
<feature type="domain" description="ABC transporter" evidence="5">
    <location>
        <begin position="330"/>
        <end position="540"/>
    </location>
</feature>
<dbReference type="InterPro" id="IPR003593">
    <property type="entry name" value="AAA+_ATPase"/>
</dbReference>
<dbReference type="SUPFAM" id="SSF52540">
    <property type="entry name" value="P-loop containing nucleoside triphosphate hydrolases"/>
    <property type="match status" value="2"/>
</dbReference>
<reference evidence="6 7" key="1">
    <citation type="submission" date="2020-08" db="EMBL/GenBank/DDBJ databases">
        <title>Sequencing the genomes of 1000 actinobacteria strains.</title>
        <authorList>
            <person name="Klenk H.-P."/>
        </authorList>
    </citation>
    <scope>NUCLEOTIDE SEQUENCE [LARGE SCALE GENOMIC DNA]</scope>
    <source>
        <strain evidence="6 7">DSM 43768</strain>
    </source>
</reference>
<dbReference type="Pfam" id="PF00005">
    <property type="entry name" value="ABC_tran"/>
    <property type="match status" value="2"/>
</dbReference>
<keyword evidence="7" id="KW-1185">Reference proteome</keyword>
<dbReference type="Gene3D" id="3.40.50.300">
    <property type="entry name" value="P-loop containing nucleotide triphosphate hydrolases"/>
    <property type="match status" value="2"/>
</dbReference>
<sequence>MSTKSAITFHDLTFEWPDGTVALSGVNGTFSTGRTGLIGRNGAGKSTLLRLIAGLLQPTAGQIDTIGEVGYLPQTLTLRREATIAELLGIDQIIAAMRAIESGDVDQRHFDTIGDDWDIESRADQALHQIGFSAGDLGRRVAEVSGGEAMLIAITGLRIRRTPITLLDEPTNNLDRPTRAKLADFVDQWPGTLVVVSHDLELLEHMDNTTELYGGTLDTFGGPYSAWKEHQEQEQAAAVQAARSAQQALKVEKRQRVEAETKLARRERTAKKTQKDGGIPKILAGNRASKAQASAGSLRSTLDDKVQAAQAALDAADARVREEEHISLVLPDPDVPRGRRLANLHDQDRTFVIQGPERVALVGANGTGKSTLIEQLVRGTAPTPGRPHGQLLTELAGYLPQRLDGLDDDASAMANVQSVAPGTPAGTIRNQLARLLLRGDSADRPVRTLSGGERFRVSLARLLLSEPPLQLLVLDEPTNNLDIASVEQLAEALDAYRGALVVVSHDFAFLERIGVDTVIELGSDGRMRQRRDLGFSALTG</sequence>
<name>A0A7X0NY84_9ACTN</name>
<keyword evidence="1" id="KW-0677">Repeat</keyword>
<dbReference type="PANTHER" id="PTHR19211:SF6">
    <property type="entry name" value="BLL7188 PROTEIN"/>
    <property type="match status" value="1"/>
</dbReference>
<feature type="region of interest" description="Disordered" evidence="4">
    <location>
        <begin position="260"/>
        <end position="301"/>
    </location>
</feature>
<evidence type="ECO:0000256" key="3">
    <source>
        <dbReference type="ARBA" id="ARBA00022840"/>
    </source>
</evidence>
<dbReference type="InterPro" id="IPR003439">
    <property type="entry name" value="ABC_transporter-like_ATP-bd"/>
</dbReference>
<dbReference type="EMBL" id="JACHMI010000001">
    <property type="protein sequence ID" value="MBB6551846.1"/>
    <property type="molecule type" value="Genomic_DNA"/>
</dbReference>
<evidence type="ECO:0000256" key="1">
    <source>
        <dbReference type="ARBA" id="ARBA00022737"/>
    </source>
</evidence>
<dbReference type="PROSITE" id="PS50893">
    <property type="entry name" value="ABC_TRANSPORTER_2"/>
    <property type="match status" value="2"/>
</dbReference>
<dbReference type="Proteomes" id="UP000565579">
    <property type="component" value="Unassembled WGS sequence"/>
</dbReference>
<dbReference type="PANTHER" id="PTHR19211">
    <property type="entry name" value="ATP-BINDING TRANSPORT PROTEIN-RELATED"/>
    <property type="match status" value="1"/>
</dbReference>
<dbReference type="FunFam" id="3.40.50.300:FF:001320">
    <property type="entry name" value="Heme ABC transporter ATP-binding protein"/>
    <property type="match status" value="1"/>
</dbReference>
<dbReference type="RefSeq" id="WP_185105851.1">
    <property type="nucleotide sequence ID" value="NZ_BAAAXY010000189.1"/>
</dbReference>
<evidence type="ECO:0000313" key="6">
    <source>
        <dbReference type="EMBL" id="MBB6551846.1"/>
    </source>
</evidence>
<proteinExistence type="predicted"/>
<dbReference type="InterPro" id="IPR050611">
    <property type="entry name" value="ABCF"/>
</dbReference>
<evidence type="ECO:0000313" key="7">
    <source>
        <dbReference type="Proteomes" id="UP000565579"/>
    </source>
</evidence>
<evidence type="ECO:0000259" key="5">
    <source>
        <dbReference type="PROSITE" id="PS50893"/>
    </source>
</evidence>
<evidence type="ECO:0000256" key="2">
    <source>
        <dbReference type="ARBA" id="ARBA00022741"/>
    </source>
</evidence>
<gene>
    <name evidence="6" type="ORF">HD593_006641</name>
</gene>
<protein>
    <submittedName>
        <fullName evidence="6">ATPase subunit of ABC transporter with duplicated ATPase domains</fullName>
    </submittedName>
</protein>
<keyword evidence="3" id="KW-0067">ATP-binding</keyword>
<dbReference type="InterPro" id="IPR027417">
    <property type="entry name" value="P-loop_NTPase"/>
</dbReference>
<dbReference type="GO" id="GO:0005524">
    <property type="term" value="F:ATP binding"/>
    <property type="evidence" value="ECO:0007669"/>
    <property type="project" value="UniProtKB-KW"/>
</dbReference>
<evidence type="ECO:0000256" key="4">
    <source>
        <dbReference type="SAM" id="MobiDB-lite"/>
    </source>
</evidence>
<dbReference type="CDD" id="cd03221">
    <property type="entry name" value="ABCF_EF-3"/>
    <property type="match status" value="1"/>
</dbReference>